<dbReference type="EC" id="3.2.1.39" evidence="1"/>
<keyword evidence="2" id="KW-1185">Reference proteome</keyword>
<protein>
    <submittedName>
        <fullName evidence="1">Glucan endo-1,3-beta-D-glucosidase protein</fullName>
        <ecNumber evidence="1">3.2.1.39</ecNumber>
    </submittedName>
</protein>
<accession>A0ACB7VN80</accession>
<reference evidence="2" key="1">
    <citation type="journal article" date="2022" name="Nat. Commun.">
        <title>Chromosome evolution and the genetic basis of agronomically important traits in greater yam.</title>
        <authorList>
            <person name="Bredeson J.V."/>
            <person name="Lyons J.B."/>
            <person name="Oniyinde I.O."/>
            <person name="Okereke N.R."/>
            <person name="Kolade O."/>
            <person name="Nnabue I."/>
            <person name="Nwadili C.O."/>
            <person name="Hribova E."/>
            <person name="Parker M."/>
            <person name="Nwogha J."/>
            <person name="Shu S."/>
            <person name="Carlson J."/>
            <person name="Kariba R."/>
            <person name="Muthemba S."/>
            <person name="Knop K."/>
            <person name="Barton G.J."/>
            <person name="Sherwood A.V."/>
            <person name="Lopez-Montes A."/>
            <person name="Asiedu R."/>
            <person name="Jamnadass R."/>
            <person name="Muchugi A."/>
            <person name="Goodstein D."/>
            <person name="Egesi C.N."/>
            <person name="Featherston J."/>
            <person name="Asfaw A."/>
            <person name="Simpson G.G."/>
            <person name="Dolezel J."/>
            <person name="Hendre P.S."/>
            <person name="Van Deynze A."/>
            <person name="Kumar P.L."/>
            <person name="Obidiegwu J.E."/>
            <person name="Bhattacharjee R."/>
            <person name="Rokhsar D.S."/>
        </authorList>
    </citation>
    <scope>NUCLEOTIDE SEQUENCE [LARGE SCALE GENOMIC DNA]</scope>
    <source>
        <strain evidence="2">cv. TDa95/00328</strain>
    </source>
</reference>
<comment type="caution">
    <text evidence="1">The sequence shown here is derived from an EMBL/GenBank/DDBJ whole genome shotgun (WGS) entry which is preliminary data.</text>
</comment>
<dbReference type="Proteomes" id="UP000827976">
    <property type="component" value="Chromosome 8"/>
</dbReference>
<keyword evidence="1" id="KW-0326">Glycosidase</keyword>
<dbReference type="EMBL" id="CM037018">
    <property type="protein sequence ID" value="KAH7675502.1"/>
    <property type="molecule type" value="Genomic_DNA"/>
</dbReference>
<proteinExistence type="predicted"/>
<evidence type="ECO:0000313" key="1">
    <source>
        <dbReference type="EMBL" id="KAH7675502.1"/>
    </source>
</evidence>
<evidence type="ECO:0000313" key="2">
    <source>
        <dbReference type="Proteomes" id="UP000827976"/>
    </source>
</evidence>
<gene>
    <name evidence="1" type="ORF">IHE45_08G138800</name>
</gene>
<sequence>MELAIRMKSITRLNKCLFLKMEELKKQSLRLIYLLISLSILCHSEARRSSRGSGSKKIKALTHFSSYRYSYNYYSPDSLPPYDEVMGPSSPPETNLPYCFNPPISPIPPPSTFATPPPPELIYGAPPGIVPNPPLYPPIPPITIPSPPEYVPTPPVTIPNPPEIIPNPPVIFPNPPGNVPNPPEIIPNPPGYVPIPPVTLPSPPEYIPTPPETVPSPPEYIPTPPETVPSPPEFTPTPPVTEPSPPEYIPPVTMPSPPEYTPTPPITTPSPPAYIPNPPVTVPSPPEYVPGPPFYLPPVVYPPPTVPPPPARGTGPPLWCVARPTVPDPILLEAMNYACGSGADCDAIQPNGACFEPDTLISHASYAFNSFWQRTKGAGSSCDFGGTAMLITKNPSFDGCHFVLN</sequence>
<name>A0ACB7VN80_DIOAL</name>
<organism evidence="1 2">
    <name type="scientific">Dioscorea alata</name>
    <name type="common">Purple yam</name>
    <dbReference type="NCBI Taxonomy" id="55571"/>
    <lineage>
        <taxon>Eukaryota</taxon>
        <taxon>Viridiplantae</taxon>
        <taxon>Streptophyta</taxon>
        <taxon>Embryophyta</taxon>
        <taxon>Tracheophyta</taxon>
        <taxon>Spermatophyta</taxon>
        <taxon>Magnoliopsida</taxon>
        <taxon>Liliopsida</taxon>
        <taxon>Dioscoreales</taxon>
        <taxon>Dioscoreaceae</taxon>
        <taxon>Dioscorea</taxon>
    </lineage>
</organism>
<keyword evidence="1" id="KW-0378">Hydrolase</keyword>